<accession>C6B440</accession>
<gene>
    <name evidence="2" type="ordered locus">Rleg_2728</name>
</gene>
<evidence type="ECO:0000313" key="2">
    <source>
        <dbReference type="EMBL" id="ACS56991.1"/>
    </source>
</evidence>
<dbReference type="KEGG" id="rlg:Rleg_2728"/>
<dbReference type="Proteomes" id="UP000002256">
    <property type="component" value="Chromosome"/>
</dbReference>
<protein>
    <submittedName>
        <fullName evidence="2">Uncharacterized protein</fullName>
    </submittedName>
</protein>
<dbReference type="HOGENOM" id="CLU_2261539_0_0_5"/>
<feature type="transmembrane region" description="Helical" evidence="1">
    <location>
        <begin position="76"/>
        <end position="96"/>
    </location>
</feature>
<evidence type="ECO:0000256" key="1">
    <source>
        <dbReference type="SAM" id="Phobius"/>
    </source>
</evidence>
<dbReference type="AlphaFoldDB" id="C6B440"/>
<proteinExistence type="predicted"/>
<dbReference type="EMBL" id="CP001622">
    <property type="protein sequence ID" value="ACS56991.1"/>
    <property type="molecule type" value="Genomic_DNA"/>
</dbReference>
<organism evidence="2 3">
    <name type="scientific">Rhizobium leguminosarum bv. trifolii (strain WSM1325)</name>
    <dbReference type="NCBI Taxonomy" id="395491"/>
    <lineage>
        <taxon>Bacteria</taxon>
        <taxon>Pseudomonadati</taxon>
        <taxon>Pseudomonadota</taxon>
        <taxon>Alphaproteobacteria</taxon>
        <taxon>Hyphomicrobiales</taxon>
        <taxon>Rhizobiaceae</taxon>
        <taxon>Rhizobium/Agrobacterium group</taxon>
        <taxon>Rhizobium</taxon>
    </lineage>
</organism>
<reference evidence="2 3" key="1">
    <citation type="journal article" date="2010" name="Stand. Genomic Sci.">
        <title>Complete genome sequence of Rhizobium leguminosarum bv. trifolii strain WSM1325, an effective microsymbiont of annual Mediterranean clovers.</title>
        <authorList>
            <person name="Reeve W."/>
            <person name="O'Hara G."/>
            <person name="Chain P."/>
            <person name="Ardley J."/>
            <person name="Brau L."/>
            <person name="Nandesena K."/>
            <person name="Tiwari R."/>
            <person name="Copeland A."/>
            <person name="Nolan M."/>
            <person name="Han C."/>
            <person name="Brettin T."/>
            <person name="Land M."/>
            <person name="Ovchinikova G."/>
            <person name="Ivanova N."/>
            <person name="Mavromatis K."/>
            <person name="Markowitz V."/>
            <person name="Kyrpides N."/>
            <person name="Melino V."/>
            <person name="Denton M."/>
            <person name="Yates R."/>
            <person name="Howieson J."/>
        </authorList>
    </citation>
    <scope>NUCLEOTIDE SEQUENCE [LARGE SCALE GENOMIC DNA]</scope>
    <source>
        <strain evidence="2 3">WSM1325</strain>
    </source>
</reference>
<keyword evidence="1" id="KW-0812">Transmembrane</keyword>
<keyword evidence="1" id="KW-1133">Transmembrane helix</keyword>
<sequence>MKPTFGRRHLALAEPERTRAVPARKVDASPAGSFDWPKIRRYTKNATLVLLIATKLSVATIYVLRLNASHSFQEYAAPIAVMAALSFFIVAALWLAGMKLSGGD</sequence>
<keyword evidence="1" id="KW-0472">Membrane</keyword>
<feature type="transmembrane region" description="Helical" evidence="1">
    <location>
        <begin position="46"/>
        <end position="64"/>
    </location>
</feature>
<evidence type="ECO:0000313" key="3">
    <source>
        <dbReference type="Proteomes" id="UP000002256"/>
    </source>
</evidence>
<name>C6B440_RHILS</name>